<accession>A0AAN8UAA7</accession>
<keyword evidence="2" id="KW-1185">Reference proteome</keyword>
<dbReference type="Proteomes" id="UP001370490">
    <property type="component" value="Unassembled WGS sequence"/>
</dbReference>
<gene>
    <name evidence="1" type="ORF">RJ641_023798</name>
</gene>
<comment type="caution">
    <text evidence="1">The sequence shown here is derived from an EMBL/GenBank/DDBJ whole genome shotgun (WGS) entry which is preliminary data.</text>
</comment>
<evidence type="ECO:0000313" key="1">
    <source>
        <dbReference type="EMBL" id="KAK6911705.1"/>
    </source>
</evidence>
<proteinExistence type="predicted"/>
<dbReference type="PANTHER" id="PTHR33511">
    <property type="entry name" value="OS06G0632400 PROTEIN"/>
    <property type="match status" value="1"/>
</dbReference>
<name>A0AAN8UAA7_9MAGN</name>
<dbReference type="EMBL" id="JBAMMX010000028">
    <property type="protein sequence ID" value="KAK6911705.1"/>
    <property type="molecule type" value="Genomic_DNA"/>
</dbReference>
<sequence length="88" mass="10115">MGRENRQRKSSFSFFGLLKSNKSSNKSRKGSDSTIWEEPAYTRRVWPSEDVGDPRVDRQATEFIARFHETRVSEAERQIHPSTTSAPA</sequence>
<protein>
    <submittedName>
        <fullName evidence="1">Uncharacterized protein</fullName>
    </submittedName>
</protein>
<evidence type="ECO:0000313" key="2">
    <source>
        <dbReference type="Proteomes" id="UP001370490"/>
    </source>
</evidence>
<reference evidence="1 2" key="1">
    <citation type="submission" date="2023-12" db="EMBL/GenBank/DDBJ databases">
        <title>A high-quality genome assembly for Dillenia turbinata (Dilleniales).</title>
        <authorList>
            <person name="Chanderbali A."/>
        </authorList>
    </citation>
    <scope>NUCLEOTIDE SEQUENCE [LARGE SCALE GENOMIC DNA]</scope>
    <source>
        <strain evidence="1">LSX21</strain>
        <tissue evidence="1">Leaf</tissue>
    </source>
</reference>
<dbReference type="AlphaFoldDB" id="A0AAN8UAA7"/>
<organism evidence="1 2">
    <name type="scientific">Dillenia turbinata</name>
    <dbReference type="NCBI Taxonomy" id="194707"/>
    <lineage>
        <taxon>Eukaryota</taxon>
        <taxon>Viridiplantae</taxon>
        <taxon>Streptophyta</taxon>
        <taxon>Embryophyta</taxon>
        <taxon>Tracheophyta</taxon>
        <taxon>Spermatophyta</taxon>
        <taxon>Magnoliopsida</taxon>
        <taxon>eudicotyledons</taxon>
        <taxon>Gunneridae</taxon>
        <taxon>Pentapetalae</taxon>
        <taxon>Dilleniales</taxon>
        <taxon>Dilleniaceae</taxon>
        <taxon>Dillenia</taxon>
    </lineage>
</organism>